<keyword evidence="3" id="KW-1185">Reference proteome</keyword>
<feature type="domain" description="MADF" evidence="1">
    <location>
        <begin position="11"/>
        <end position="109"/>
    </location>
</feature>
<dbReference type="PANTHER" id="PTHR21505:SF12">
    <property type="entry name" value="MADF DOMAIN-CONTAINING PROTEIN-RELATED"/>
    <property type="match status" value="1"/>
</dbReference>
<proteinExistence type="predicted"/>
<dbReference type="PROSITE" id="PS51029">
    <property type="entry name" value="MADF"/>
    <property type="match status" value="1"/>
</dbReference>
<dbReference type="SMART" id="SM00595">
    <property type="entry name" value="MADF"/>
    <property type="match status" value="1"/>
</dbReference>
<evidence type="ECO:0000259" key="1">
    <source>
        <dbReference type="PROSITE" id="PS51029"/>
    </source>
</evidence>
<dbReference type="Pfam" id="PF10545">
    <property type="entry name" value="MADF_DNA_bdg"/>
    <property type="match status" value="1"/>
</dbReference>
<dbReference type="InterPro" id="IPR006578">
    <property type="entry name" value="MADF-dom"/>
</dbReference>
<gene>
    <name evidence="2" type="ORF">ALC62_03211</name>
</gene>
<evidence type="ECO:0000313" key="2">
    <source>
        <dbReference type="EMBL" id="KYN05858.1"/>
    </source>
</evidence>
<evidence type="ECO:0000313" key="3">
    <source>
        <dbReference type="Proteomes" id="UP000078542"/>
    </source>
</evidence>
<dbReference type="PANTHER" id="PTHR21505">
    <property type="entry name" value="MADF DOMAIN-CONTAINING PROTEIN-RELATED"/>
    <property type="match status" value="1"/>
</dbReference>
<dbReference type="AlphaFoldDB" id="A0A151ILU4"/>
<dbReference type="Proteomes" id="UP000078542">
    <property type="component" value="Unassembled WGS sequence"/>
</dbReference>
<reference evidence="2 3" key="1">
    <citation type="submission" date="2016-03" db="EMBL/GenBank/DDBJ databases">
        <title>Cyphomyrmex costatus WGS genome.</title>
        <authorList>
            <person name="Nygaard S."/>
            <person name="Hu H."/>
            <person name="Boomsma J."/>
            <person name="Zhang G."/>
        </authorList>
    </citation>
    <scope>NUCLEOTIDE SEQUENCE [LARGE SCALE GENOMIC DNA]</scope>
    <source>
        <strain evidence="2">MS0001</strain>
        <tissue evidence="2">Whole body</tissue>
    </source>
</reference>
<sequence length="140" mass="16255">MTGWPKRAVEVLIDAYKDEPCLYAINNPNYHNKHLRNEALKRISAVVSTIRPNSNEKECSAKFHNLRNQFNTENAKVRRSIKSGIGIENVYRPNLWYYESLKFLEEHVIPRKSKSSLSNTEFAVNTCTVSTQVCIYNIYN</sequence>
<name>A0A151ILU4_9HYME</name>
<protein>
    <recommendedName>
        <fullName evidence="1">MADF domain-containing protein</fullName>
    </recommendedName>
</protein>
<organism evidence="2 3">
    <name type="scientific">Cyphomyrmex costatus</name>
    <dbReference type="NCBI Taxonomy" id="456900"/>
    <lineage>
        <taxon>Eukaryota</taxon>
        <taxon>Metazoa</taxon>
        <taxon>Ecdysozoa</taxon>
        <taxon>Arthropoda</taxon>
        <taxon>Hexapoda</taxon>
        <taxon>Insecta</taxon>
        <taxon>Pterygota</taxon>
        <taxon>Neoptera</taxon>
        <taxon>Endopterygota</taxon>
        <taxon>Hymenoptera</taxon>
        <taxon>Apocrita</taxon>
        <taxon>Aculeata</taxon>
        <taxon>Formicoidea</taxon>
        <taxon>Formicidae</taxon>
        <taxon>Myrmicinae</taxon>
        <taxon>Cyphomyrmex</taxon>
    </lineage>
</organism>
<accession>A0A151ILU4</accession>
<dbReference type="EMBL" id="KQ977087">
    <property type="protein sequence ID" value="KYN05858.1"/>
    <property type="molecule type" value="Genomic_DNA"/>
</dbReference>